<reference evidence="1" key="1">
    <citation type="submission" date="2018-05" db="EMBL/GenBank/DDBJ databases">
        <title>Draft genome of Mucuna pruriens seed.</title>
        <authorList>
            <person name="Nnadi N.E."/>
            <person name="Vos R."/>
            <person name="Hasami M.H."/>
            <person name="Devisetty U.K."/>
            <person name="Aguiy J.C."/>
        </authorList>
    </citation>
    <scope>NUCLEOTIDE SEQUENCE [LARGE SCALE GENOMIC DNA]</scope>
    <source>
        <strain evidence="1">JCA_2017</strain>
    </source>
</reference>
<dbReference type="AlphaFoldDB" id="A0A371HJW7"/>
<comment type="caution">
    <text evidence="1">The sequence shown here is derived from an EMBL/GenBank/DDBJ whole genome shotgun (WGS) entry which is preliminary data.</text>
</comment>
<name>A0A371HJW7_MUCPR</name>
<feature type="non-terminal residue" evidence="1">
    <location>
        <position position="1"/>
    </location>
</feature>
<accession>A0A371HJW7</accession>
<gene>
    <name evidence="1" type="ORF">CR513_13390</name>
</gene>
<organism evidence="1 2">
    <name type="scientific">Mucuna pruriens</name>
    <name type="common">Velvet bean</name>
    <name type="synonym">Dolichos pruriens</name>
    <dbReference type="NCBI Taxonomy" id="157652"/>
    <lineage>
        <taxon>Eukaryota</taxon>
        <taxon>Viridiplantae</taxon>
        <taxon>Streptophyta</taxon>
        <taxon>Embryophyta</taxon>
        <taxon>Tracheophyta</taxon>
        <taxon>Spermatophyta</taxon>
        <taxon>Magnoliopsida</taxon>
        <taxon>eudicotyledons</taxon>
        <taxon>Gunneridae</taxon>
        <taxon>Pentapetalae</taxon>
        <taxon>rosids</taxon>
        <taxon>fabids</taxon>
        <taxon>Fabales</taxon>
        <taxon>Fabaceae</taxon>
        <taxon>Papilionoideae</taxon>
        <taxon>50 kb inversion clade</taxon>
        <taxon>NPAAA clade</taxon>
        <taxon>indigoferoid/millettioid clade</taxon>
        <taxon>Phaseoleae</taxon>
        <taxon>Mucuna</taxon>
    </lineage>
</organism>
<proteinExistence type="predicted"/>
<evidence type="ECO:0000313" key="2">
    <source>
        <dbReference type="Proteomes" id="UP000257109"/>
    </source>
</evidence>
<protein>
    <submittedName>
        <fullName evidence="1">Uncharacterized protein</fullName>
    </submittedName>
</protein>
<dbReference type="Proteomes" id="UP000257109">
    <property type="component" value="Unassembled WGS sequence"/>
</dbReference>
<dbReference type="EMBL" id="QJKJ01002396">
    <property type="protein sequence ID" value="RDY03050.1"/>
    <property type="molecule type" value="Genomic_DNA"/>
</dbReference>
<sequence length="166" mass="19321">MGWSALNKLRAMVSTYHLCMKYPIGQDVGRASEPNLHVLDLDLDPRCDDERKRPLLTKDLKEVNISPNPTHKTKIGTALVQEEESHLVSFLRENWDVFAWSPTDMPRIDPEFICHHLSISPGFRPVAQQWWKLGDEKRKVARKETRSYSRPVSSRGYSIPHGWKMW</sequence>
<evidence type="ECO:0000313" key="1">
    <source>
        <dbReference type="EMBL" id="RDY03050.1"/>
    </source>
</evidence>
<dbReference type="OrthoDB" id="1736463at2759"/>
<keyword evidence="2" id="KW-1185">Reference proteome</keyword>